<organism evidence="11 12">
    <name type="scientific">Babjeviella inositovora NRRL Y-12698</name>
    <dbReference type="NCBI Taxonomy" id="984486"/>
    <lineage>
        <taxon>Eukaryota</taxon>
        <taxon>Fungi</taxon>
        <taxon>Dikarya</taxon>
        <taxon>Ascomycota</taxon>
        <taxon>Saccharomycotina</taxon>
        <taxon>Pichiomycetes</taxon>
        <taxon>Serinales incertae sedis</taxon>
        <taxon>Babjeviella</taxon>
    </lineage>
</organism>
<dbReference type="SUPFAM" id="SSF57701">
    <property type="entry name" value="Zn2/Cys6 DNA-binding domain"/>
    <property type="match status" value="1"/>
</dbReference>
<dbReference type="GO" id="GO:0005634">
    <property type="term" value="C:nucleus"/>
    <property type="evidence" value="ECO:0007669"/>
    <property type="project" value="UniProtKB-SubCell"/>
</dbReference>
<keyword evidence="12" id="KW-1185">Reference proteome</keyword>
<dbReference type="PANTHER" id="PTHR47782:SF1">
    <property type="entry name" value="PYRIMIDINE PATHWAY REGULATORY PROTEIN 1"/>
    <property type="match status" value="1"/>
</dbReference>
<feature type="region of interest" description="Disordered" evidence="9">
    <location>
        <begin position="927"/>
        <end position="969"/>
    </location>
</feature>
<accession>A0A1E3QJW2</accession>
<evidence type="ECO:0000256" key="3">
    <source>
        <dbReference type="ARBA" id="ARBA00022833"/>
    </source>
</evidence>
<name>A0A1E3QJW2_9ASCO</name>
<dbReference type="GO" id="GO:0043565">
    <property type="term" value="F:sequence-specific DNA binding"/>
    <property type="evidence" value="ECO:0007669"/>
    <property type="project" value="TreeGrafter"/>
</dbReference>
<dbReference type="Proteomes" id="UP000094336">
    <property type="component" value="Unassembled WGS sequence"/>
</dbReference>
<dbReference type="GeneID" id="30150764"/>
<dbReference type="Gene3D" id="4.10.240.10">
    <property type="entry name" value="Zn(2)-C6 fungal-type DNA-binding domain"/>
    <property type="match status" value="1"/>
</dbReference>
<evidence type="ECO:0000256" key="4">
    <source>
        <dbReference type="ARBA" id="ARBA00023015"/>
    </source>
</evidence>
<comment type="subcellular location">
    <subcellularLocation>
        <location evidence="1">Nucleus</location>
    </subcellularLocation>
</comment>
<evidence type="ECO:0000256" key="9">
    <source>
        <dbReference type="SAM" id="MobiDB-lite"/>
    </source>
</evidence>
<dbReference type="EMBL" id="KV454437">
    <property type="protein sequence ID" value="ODQ77973.1"/>
    <property type="molecule type" value="Genomic_DNA"/>
</dbReference>
<feature type="compositionally biased region" description="Low complexity" evidence="9">
    <location>
        <begin position="129"/>
        <end position="143"/>
    </location>
</feature>
<dbReference type="AlphaFoldDB" id="A0A1E3QJW2"/>
<keyword evidence="7" id="KW-0539">Nucleus</keyword>
<dbReference type="InterPro" id="IPR036864">
    <property type="entry name" value="Zn2-C6_fun-type_DNA-bd_sf"/>
</dbReference>
<dbReference type="GO" id="GO:0045944">
    <property type="term" value="P:positive regulation of transcription by RNA polymerase II"/>
    <property type="evidence" value="ECO:0007669"/>
    <property type="project" value="TreeGrafter"/>
</dbReference>
<dbReference type="PROSITE" id="PS50048">
    <property type="entry name" value="ZN2_CY6_FUNGAL_2"/>
    <property type="match status" value="1"/>
</dbReference>
<gene>
    <name evidence="11" type="ORF">BABINDRAFT_91033</name>
</gene>
<feature type="compositionally biased region" description="Polar residues" evidence="9">
    <location>
        <begin position="960"/>
        <end position="969"/>
    </location>
</feature>
<dbReference type="GO" id="GO:0000981">
    <property type="term" value="F:DNA-binding transcription factor activity, RNA polymerase II-specific"/>
    <property type="evidence" value="ECO:0007669"/>
    <property type="project" value="InterPro"/>
</dbReference>
<evidence type="ECO:0000313" key="12">
    <source>
        <dbReference type="Proteomes" id="UP000094336"/>
    </source>
</evidence>
<evidence type="ECO:0000256" key="5">
    <source>
        <dbReference type="ARBA" id="ARBA00023125"/>
    </source>
</evidence>
<keyword evidence="8" id="KW-0175">Coiled coil</keyword>
<feature type="region of interest" description="Disordered" evidence="9">
    <location>
        <begin position="120"/>
        <end position="143"/>
    </location>
</feature>
<feature type="coiled-coil region" evidence="8">
    <location>
        <begin position="72"/>
        <end position="99"/>
    </location>
</feature>
<evidence type="ECO:0000256" key="7">
    <source>
        <dbReference type="ARBA" id="ARBA00023242"/>
    </source>
</evidence>
<keyword evidence="2" id="KW-0479">Metal-binding</keyword>
<feature type="compositionally biased region" description="Polar residues" evidence="9">
    <location>
        <begin position="930"/>
        <end position="945"/>
    </location>
</feature>
<proteinExistence type="predicted"/>
<dbReference type="RefSeq" id="XP_018983301.1">
    <property type="nucleotide sequence ID" value="XM_019132911.1"/>
</dbReference>
<sequence>MSTTSSHEERQSQLKLIRTKSGAVRISQACDRCRIKKIKCDGSLPCNNCAKGGFNCSISDKLTRRSFPKGYTENLERNIKALETENNDLLLKLEDMKQQLKQAGAPEHREANLTDAIKALSNTNPNPSVPDADTPASAASAAQAPGPVHTYNNYIINEHELKVVNCEKFKSLSNKFNELLFALNLKHLAAPVDPSVSTYSRSLDYAMENFKLDDYLFKILSQVPKYAQTMDPMDINHRSNTHIAKTSEIFDNKLKLDHVLLNYFHHYNSLIPILTFKNFLPHYLKFINKLMGVKQKALLVLQSQADPTHIRYALRSELIQLIKDYKLVIIQILMITKITLSLNPLHLEDDFVDPLILCSSFNNVCKMSLNSISVQLLLVHYLIINNDQTNSFKILHLLDLFITLNSYTSIYNVQGLSTLAAHLGNGIVTAAGPAAQLQQNVWDNKIRLKIIWSLKILTQIYRLKFGHSVTTISGTPRDAIPKLNSFVKDSKLIPTNLFQDLIFAIRESPFTIESLIELDALNHGLESWRNGIKQHQANYYHEFSSGSDIEVRVFGSNNLSQTTNLEKSLINYQLSVFYFTLRAESYLPFFINTLQSSGEAIGRKSSEKLKYEHFVTLAFISEQFLTYTLFVFDKKNDADYSAPQAYASDGEYAALSTNMIILNLCALIDFPKHIVVNCFYLIYCCLLIFKPNPQHHARLARCLAILHAVCALFTDNTRVADLVRSASQASTAGYDANKIHETIKCIRSETRVLGEGVAVQDVASELFRDPPAHDTKRFKFAKPASNSDADFYSDTASLVSSAANAPAAAPFEWGTQMSRQNLNASTSADPGFDDFRVLPDADARANTNAAFARDSQSYTGHAYASLARARLRRKEELVKRSGPKQGFEDAPLDQPSYEILFNWSSNLENLKDDYMFTNQAQPPEFGEFAETSNPYPQDVNSFVETSSSYAGSNGAYAQEPTATNQWNGS</sequence>
<dbReference type="STRING" id="984486.A0A1E3QJW2"/>
<dbReference type="InterPro" id="IPR052202">
    <property type="entry name" value="Yeast_MetPath_Reg"/>
</dbReference>
<evidence type="ECO:0000256" key="8">
    <source>
        <dbReference type="SAM" id="Coils"/>
    </source>
</evidence>
<keyword evidence="6" id="KW-0804">Transcription</keyword>
<dbReference type="OrthoDB" id="4151048at2759"/>
<reference evidence="12" key="1">
    <citation type="submission" date="2016-05" db="EMBL/GenBank/DDBJ databases">
        <title>Comparative genomics of biotechnologically important yeasts.</title>
        <authorList>
            <consortium name="DOE Joint Genome Institute"/>
            <person name="Riley R."/>
            <person name="Haridas S."/>
            <person name="Wolfe K.H."/>
            <person name="Lopes M.R."/>
            <person name="Hittinger C.T."/>
            <person name="Goker M."/>
            <person name="Salamov A."/>
            <person name="Wisecaver J."/>
            <person name="Long T.M."/>
            <person name="Aerts A.L."/>
            <person name="Barry K."/>
            <person name="Choi C."/>
            <person name="Clum A."/>
            <person name="Coughlan A.Y."/>
            <person name="Deshpande S."/>
            <person name="Douglass A.P."/>
            <person name="Hanson S.J."/>
            <person name="Klenk H.-P."/>
            <person name="Labutti K."/>
            <person name="Lapidus A."/>
            <person name="Lindquist E."/>
            <person name="Lipzen A."/>
            <person name="Meier-Kolthoff J.P."/>
            <person name="Ohm R.A."/>
            <person name="Otillar R.P."/>
            <person name="Pangilinan J."/>
            <person name="Peng Y."/>
            <person name="Rokas A."/>
            <person name="Rosa C.A."/>
            <person name="Scheuner C."/>
            <person name="Sibirny A.A."/>
            <person name="Slot J.C."/>
            <person name="Stielow J.B."/>
            <person name="Sun H."/>
            <person name="Kurtzman C.P."/>
            <person name="Blackwell M."/>
            <person name="Grigoriev I.V."/>
            <person name="Jeffries T.W."/>
        </authorList>
    </citation>
    <scope>NUCLEOTIDE SEQUENCE [LARGE SCALE GENOMIC DNA]</scope>
    <source>
        <strain evidence="12">NRRL Y-12698</strain>
    </source>
</reference>
<dbReference type="CDD" id="cd00067">
    <property type="entry name" value="GAL4"/>
    <property type="match status" value="1"/>
</dbReference>
<evidence type="ECO:0000256" key="6">
    <source>
        <dbReference type="ARBA" id="ARBA00023163"/>
    </source>
</evidence>
<keyword evidence="4" id="KW-0805">Transcription regulation</keyword>
<keyword evidence="3" id="KW-0862">Zinc</keyword>
<feature type="domain" description="Zn(2)-C6 fungal-type" evidence="10">
    <location>
        <begin position="29"/>
        <end position="58"/>
    </location>
</feature>
<evidence type="ECO:0000256" key="1">
    <source>
        <dbReference type="ARBA" id="ARBA00004123"/>
    </source>
</evidence>
<dbReference type="SMART" id="SM00066">
    <property type="entry name" value="GAL4"/>
    <property type="match status" value="1"/>
</dbReference>
<protein>
    <recommendedName>
        <fullName evidence="10">Zn(2)-C6 fungal-type domain-containing protein</fullName>
    </recommendedName>
</protein>
<evidence type="ECO:0000259" key="10">
    <source>
        <dbReference type="PROSITE" id="PS50048"/>
    </source>
</evidence>
<evidence type="ECO:0000313" key="11">
    <source>
        <dbReference type="EMBL" id="ODQ77973.1"/>
    </source>
</evidence>
<dbReference type="GO" id="GO:0008270">
    <property type="term" value="F:zinc ion binding"/>
    <property type="evidence" value="ECO:0007669"/>
    <property type="project" value="InterPro"/>
</dbReference>
<evidence type="ECO:0000256" key="2">
    <source>
        <dbReference type="ARBA" id="ARBA00022723"/>
    </source>
</evidence>
<keyword evidence="5" id="KW-0238">DNA-binding</keyword>
<dbReference type="Pfam" id="PF00172">
    <property type="entry name" value="Zn_clus"/>
    <property type="match status" value="1"/>
</dbReference>
<dbReference type="PANTHER" id="PTHR47782">
    <property type="entry name" value="ZN(II)2CYS6 TRANSCRIPTION FACTOR (EUROFUNG)-RELATED"/>
    <property type="match status" value="1"/>
</dbReference>
<dbReference type="InterPro" id="IPR001138">
    <property type="entry name" value="Zn2Cys6_DnaBD"/>
</dbReference>
<feature type="compositionally biased region" description="Low complexity" evidence="9">
    <location>
        <begin position="946"/>
        <end position="957"/>
    </location>
</feature>
<dbReference type="PROSITE" id="PS00463">
    <property type="entry name" value="ZN2_CY6_FUNGAL_1"/>
    <property type="match status" value="1"/>
</dbReference>